<sequence length="314" mass="35128">MAKKHASNKKEDLTNAQIVITSLAAGAVAGAIAKTTIAPLDRTKINFQVNHKPYSTKKALKFLLHTLKKEGLFALWRGNSATMARIVPHAAIQFTAHEQWKKVLRVDQGGGESPGRLFLAGSLAGVTSQSLTYPLDLARARMAVTHKREYATLRQVFTKIYHTEGIRTFYKGYIPTMMGVMPYAGVSFFIYDTLKRLYKEYVDINCTSPPPWVQLCFGAVAGMVGQTSSYPLDIVRRRMQTDMEGRYKSLVGTLSYVYRREGLIRGLYKGLSMNWIKGPICVGISYATYDNVRDFLRSLVIKYNGKVLLDSTSS</sequence>
<dbReference type="EMBL" id="CAKOFQ010006686">
    <property type="protein sequence ID" value="CAH1960129.1"/>
    <property type="molecule type" value="Genomic_DNA"/>
</dbReference>
<keyword evidence="7" id="KW-0496">Mitochondrion</keyword>
<evidence type="ECO:0000256" key="6">
    <source>
        <dbReference type="ARBA" id="ARBA00022792"/>
    </source>
</evidence>
<dbReference type="InterPro" id="IPR002067">
    <property type="entry name" value="MCP"/>
</dbReference>
<reference evidence="12" key="1">
    <citation type="submission" date="2022-03" db="EMBL/GenBank/DDBJ databases">
        <authorList>
            <person name="Sayadi A."/>
        </authorList>
    </citation>
    <scope>NUCLEOTIDE SEQUENCE</scope>
</reference>
<evidence type="ECO:0000313" key="13">
    <source>
        <dbReference type="Proteomes" id="UP001152888"/>
    </source>
</evidence>
<dbReference type="GO" id="GO:0005743">
    <property type="term" value="C:mitochondrial inner membrane"/>
    <property type="evidence" value="ECO:0007669"/>
    <property type="project" value="UniProtKB-SubCell"/>
</dbReference>
<comment type="subcellular location">
    <subcellularLocation>
        <location evidence="1">Mitochondrion inner membrane</location>
        <topology evidence="1">Multi-pass membrane protein</topology>
    </subcellularLocation>
</comment>
<dbReference type="InterPro" id="IPR023395">
    <property type="entry name" value="MCP_dom_sf"/>
</dbReference>
<evidence type="ECO:0000256" key="3">
    <source>
        <dbReference type="ARBA" id="ARBA00022448"/>
    </source>
</evidence>
<dbReference type="PRINTS" id="PR00926">
    <property type="entry name" value="MITOCARRIER"/>
</dbReference>
<keyword evidence="3 10" id="KW-0813">Transport</keyword>
<keyword evidence="8 9" id="KW-0472">Membrane</keyword>
<gene>
    <name evidence="12" type="ORF">ACAOBT_LOCUS3560</name>
</gene>
<dbReference type="InterPro" id="IPR018108">
    <property type="entry name" value="MCP_transmembrane"/>
</dbReference>
<dbReference type="Proteomes" id="UP001152888">
    <property type="component" value="Unassembled WGS sequence"/>
</dbReference>
<evidence type="ECO:0000256" key="5">
    <source>
        <dbReference type="ARBA" id="ARBA00022737"/>
    </source>
</evidence>
<keyword evidence="5" id="KW-0677">Repeat</keyword>
<evidence type="ECO:0008006" key="14">
    <source>
        <dbReference type="Google" id="ProtNLM"/>
    </source>
</evidence>
<keyword evidence="11" id="KW-1133">Transmembrane helix</keyword>
<feature type="transmembrane region" description="Helical" evidence="11">
    <location>
        <begin position="172"/>
        <end position="191"/>
    </location>
</feature>
<dbReference type="PRINTS" id="PR00928">
    <property type="entry name" value="GRAVESDC"/>
</dbReference>
<accession>A0A9P0JTG2</accession>
<organism evidence="12 13">
    <name type="scientific">Acanthoscelides obtectus</name>
    <name type="common">Bean weevil</name>
    <name type="synonym">Bruchus obtectus</name>
    <dbReference type="NCBI Taxonomy" id="200917"/>
    <lineage>
        <taxon>Eukaryota</taxon>
        <taxon>Metazoa</taxon>
        <taxon>Ecdysozoa</taxon>
        <taxon>Arthropoda</taxon>
        <taxon>Hexapoda</taxon>
        <taxon>Insecta</taxon>
        <taxon>Pterygota</taxon>
        <taxon>Neoptera</taxon>
        <taxon>Endopterygota</taxon>
        <taxon>Coleoptera</taxon>
        <taxon>Polyphaga</taxon>
        <taxon>Cucujiformia</taxon>
        <taxon>Chrysomeloidea</taxon>
        <taxon>Chrysomelidae</taxon>
        <taxon>Bruchinae</taxon>
        <taxon>Bruchini</taxon>
        <taxon>Acanthoscelides</taxon>
    </lineage>
</organism>
<protein>
    <recommendedName>
        <fullName evidence="14">Solute carrier family 25 member 42</fullName>
    </recommendedName>
</protein>
<dbReference type="PANTHER" id="PTHR24089">
    <property type="entry name" value="SOLUTE CARRIER FAMILY 25"/>
    <property type="match status" value="1"/>
</dbReference>
<name>A0A9P0JTG2_ACAOB</name>
<evidence type="ECO:0000256" key="2">
    <source>
        <dbReference type="ARBA" id="ARBA00006375"/>
    </source>
</evidence>
<dbReference type="GO" id="GO:0055085">
    <property type="term" value="P:transmembrane transport"/>
    <property type="evidence" value="ECO:0007669"/>
    <property type="project" value="InterPro"/>
</dbReference>
<keyword evidence="4 9" id="KW-0812">Transmembrane</keyword>
<evidence type="ECO:0000256" key="7">
    <source>
        <dbReference type="ARBA" id="ARBA00023128"/>
    </source>
</evidence>
<dbReference type="OrthoDB" id="270584at2759"/>
<comment type="caution">
    <text evidence="12">The sequence shown here is derived from an EMBL/GenBank/DDBJ whole genome shotgun (WGS) entry which is preliminary data.</text>
</comment>
<dbReference type="Gene3D" id="1.50.40.10">
    <property type="entry name" value="Mitochondrial carrier domain"/>
    <property type="match status" value="1"/>
</dbReference>
<feature type="repeat" description="Solcar" evidence="9">
    <location>
        <begin position="112"/>
        <end position="197"/>
    </location>
</feature>
<feature type="repeat" description="Solcar" evidence="9">
    <location>
        <begin position="209"/>
        <end position="295"/>
    </location>
</feature>
<evidence type="ECO:0000256" key="1">
    <source>
        <dbReference type="ARBA" id="ARBA00004448"/>
    </source>
</evidence>
<keyword evidence="6" id="KW-0999">Mitochondrion inner membrane</keyword>
<comment type="similarity">
    <text evidence="2 10">Belongs to the mitochondrial carrier (TC 2.A.29) family.</text>
</comment>
<evidence type="ECO:0000313" key="12">
    <source>
        <dbReference type="EMBL" id="CAH1960129.1"/>
    </source>
</evidence>
<evidence type="ECO:0000256" key="8">
    <source>
        <dbReference type="ARBA" id="ARBA00023136"/>
    </source>
</evidence>
<dbReference type="PROSITE" id="PS50920">
    <property type="entry name" value="SOLCAR"/>
    <property type="match status" value="3"/>
</dbReference>
<evidence type="ECO:0000256" key="9">
    <source>
        <dbReference type="PROSITE-ProRule" id="PRU00282"/>
    </source>
</evidence>
<feature type="repeat" description="Solcar" evidence="9">
    <location>
        <begin position="17"/>
        <end position="103"/>
    </location>
</feature>
<keyword evidence="13" id="KW-1185">Reference proteome</keyword>
<proteinExistence type="inferred from homology"/>
<dbReference type="InterPro" id="IPR002167">
    <property type="entry name" value="GDC-like"/>
</dbReference>
<dbReference type="Pfam" id="PF00153">
    <property type="entry name" value="Mito_carr"/>
    <property type="match status" value="3"/>
</dbReference>
<evidence type="ECO:0000256" key="11">
    <source>
        <dbReference type="SAM" id="Phobius"/>
    </source>
</evidence>
<evidence type="ECO:0000256" key="4">
    <source>
        <dbReference type="ARBA" id="ARBA00022692"/>
    </source>
</evidence>
<dbReference type="AlphaFoldDB" id="A0A9P0JTG2"/>
<dbReference type="SUPFAM" id="SSF103506">
    <property type="entry name" value="Mitochondrial carrier"/>
    <property type="match status" value="1"/>
</dbReference>
<evidence type="ECO:0000256" key="10">
    <source>
        <dbReference type="RuleBase" id="RU000488"/>
    </source>
</evidence>